<reference evidence="2" key="1">
    <citation type="journal article" date="2019" name="Int. J. Syst. Evol. Microbiol.">
        <title>The Global Catalogue of Microorganisms (GCM) 10K type strain sequencing project: providing services to taxonomists for standard genome sequencing and annotation.</title>
        <authorList>
            <consortium name="The Broad Institute Genomics Platform"/>
            <consortium name="The Broad Institute Genome Sequencing Center for Infectious Disease"/>
            <person name="Wu L."/>
            <person name="Ma J."/>
        </authorList>
    </citation>
    <scope>NUCLEOTIDE SEQUENCE [LARGE SCALE GENOMIC DNA]</scope>
    <source>
        <strain evidence="2">KCTC 52277</strain>
    </source>
</reference>
<dbReference type="Proteomes" id="UP001595621">
    <property type="component" value="Unassembled WGS sequence"/>
</dbReference>
<accession>A0ABV7GGZ8</accession>
<proteinExistence type="predicted"/>
<evidence type="ECO:0000313" key="2">
    <source>
        <dbReference type="Proteomes" id="UP001595621"/>
    </source>
</evidence>
<gene>
    <name evidence="1" type="ORF">ACFOE0_08940</name>
</gene>
<protein>
    <submittedName>
        <fullName evidence="1">Uncharacterized protein</fullName>
    </submittedName>
</protein>
<comment type="caution">
    <text evidence="1">The sequence shown here is derived from an EMBL/GenBank/DDBJ whole genome shotgun (WGS) entry which is preliminary data.</text>
</comment>
<organism evidence="1 2">
    <name type="scientific">Shewanella submarina</name>
    <dbReference type="NCBI Taxonomy" id="2016376"/>
    <lineage>
        <taxon>Bacteria</taxon>
        <taxon>Pseudomonadati</taxon>
        <taxon>Pseudomonadota</taxon>
        <taxon>Gammaproteobacteria</taxon>
        <taxon>Alteromonadales</taxon>
        <taxon>Shewanellaceae</taxon>
        <taxon>Shewanella</taxon>
    </lineage>
</organism>
<dbReference type="RefSeq" id="WP_115134825.1">
    <property type="nucleotide sequence ID" value="NZ_JAKILF010000015.1"/>
</dbReference>
<keyword evidence="2" id="KW-1185">Reference proteome</keyword>
<dbReference type="EMBL" id="JBHRTD010000011">
    <property type="protein sequence ID" value="MFC3138312.1"/>
    <property type="molecule type" value="Genomic_DNA"/>
</dbReference>
<sequence>MTAMLSPVPHEILDAAIEFFNSREASAKIRRINCQGGKRQMEPQQLVGEWLDNRDGEGDKINVYRSGGEWVLESWSEDGCHSRDKMLVTETEQGLKLEDRGGNLFGEYFLLQDGKLSVCNAQGCMLLETA</sequence>
<evidence type="ECO:0000313" key="1">
    <source>
        <dbReference type="EMBL" id="MFC3138312.1"/>
    </source>
</evidence>
<name>A0ABV7GGZ8_9GAMM</name>